<gene>
    <name evidence="2" type="ORF">IAS62_000049</name>
</gene>
<proteinExistence type="predicted"/>
<protein>
    <recommendedName>
        <fullName evidence="1">Hydantoinase B/oxoprolinase domain-containing protein</fullName>
    </recommendedName>
</protein>
<keyword evidence="3" id="KW-1185">Reference proteome</keyword>
<dbReference type="PANTHER" id="PTHR11365:SF2">
    <property type="entry name" value="5-OXOPROLINASE"/>
    <property type="match status" value="1"/>
</dbReference>
<dbReference type="EMBL" id="CP143806">
    <property type="protein sequence ID" value="WVO18777.1"/>
    <property type="molecule type" value="Genomic_DNA"/>
</dbReference>
<dbReference type="RefSeq" id="XP_064718017.1">
    <property type="nucleotide sequence ID" value="XM_064861945.1"/>
</dbReference>
<dbReference type="PANTHER" id="PTHR11365">
    <property type="entry name" value="5-OXOPROLINASE RELATED"/>
    <property type="match status" value="1"/>
</dbReference>
<dbReference type="InterPro" id="IPR003692">
    <property type="entry name" value="Hydantoinase_B"/>
</dbReference>
<sequence length="191" mass="20850">MSLTAKLYPFAFQSCLSTYNSTISTNGLAGGSHLPDLTVITPCFDENDPNHSDIGGILPSSMPPTSTNINEEGANIQSLKIVSDGQYDHDGLYRVMVEEPSKYPGCSGCRNFRDVESDVKAQIAANNNGSSLLRALAEEYDLETVHEYIEHIRNNAEQAVRNMLRKAAANAKTNILYVSTVLDATNYSLVQ</sequence>
<dbReference type="Proteomes" id="UP001432216">
    <property type="component" value="Chromosome 1"/>
</dbReference>
<evidence type="ECO:0000259" key="1">
    <source>
        <dbReference type="Pfam" id="PF02538"/>
    </source>
</evidence>
<name>A0ABZ2AKA4_9TREE</name>
<dbReference type="Pfam" id="PF02538">
    <property type="entry name" value="Hydantoinase_B"/>
    <property type="match status" value="1"/>
</dbReference>
<evidence type="ECO:0000313" key="3">
    <source>
        <dbReference type="Proteomes" id="UP001432216"/>
    </source>
</evidence>
<dbReference type="GeneID" id="89986825"/>
<organism evidence="2 3">
    <name type="scientific">Cryptococcus decagattii</name>
    <dbReference type="NCBI Taxonomy" id="1859122"/>
    <lineage>
        <taxon>Eukaryota</taxon>
        <taxon>Fungi</taxon>
        <taxon>Dikarya</taxon>
        <taxon>Basidiomycota</taxon>
        <taxon>Agaricomycotina</taxon>
        <taxon>Tremellomycetes</taxon>
        <taxon>Tremellales</taxon>
        <taxon>Cryptococcaceae</taxon>
        <taxon>Cryptococcus</taxon>
        <taxon>Cryptococcus gattii species complex</taxon>
    </lineage>
</organism>
<reference evidence="2 3" key="1">
    <citation type="submission" date="2024-01" db="EMBL/GenBank/DDBJ databases">
        <title>Comparative genomics of Cryptococcus and Kwoniella reveals pathogenesis evolution and contrasting modes of karyotype evolution via chromosome fusion or intercentromeric recombination.</title>
        <authorList>
            <person name="Coelho M.A."/>
            <person name="David-Palma M."/>
            <person name="Shea T."/>
            <person name="Bowers K."/>
            <person name="McGinley-Smith S."/>
            <person name="Mohammad A.W."/>
            <person name="Gnirke A."/>
            <person name="Yurkov A.M."/>
            <person name="Nowrousian M."/>
            <person name="Sun S."/>
            <person name="Cuomo C.A."/>
            <person name="Heitman J."/>
        </authorList>
    </citation>
    <scope>NUCLEOTIDE SEQUENCE [LARGE SCALE GENOMIC DNA]</scope>
    <source>
        <strain evidence="2 3">7685027</strain>
    </source>
</reference>
<feature type="domain" description="Hydantoinase B/oxoprolinase" evidence="1">
    <location>
        <begin position="28"/>
        <end position="170"/>
    </location>
</feature>
<dbReference type="InterPro" id="IPR045079">
    <property type="entry name" value="Oxoprolinase-like"/>
</dbReference>
<accession>A0ABZ2AKA4</accession>
<evidence type="ECO:0000313" key="2">
    <source>
        <dbReference type="EMBL" id="WVO18777.1"/>
    </source>
</evidence>